<evidence type="ECO:0000313" key="2">
    <source>
        <dbReference type="Proteomes" id="UP001162501"/>
    </source>
</evidence>
<proteinExistence type="predicted"/>
<name>A0AC59Y1T7_RANTA</name>
<gene>
    <name evidence="1" type="ORF">MRATA1EN22A_LOCUS659</name>
</gene>
<dbReference type="EMBL" id="OX596085">
    <property type="protein sequence ID" value="CAM9301799.1"/>
    <property type="molecule type" value="Genomic_DNA"/>
</dbReference>
<dbReference type="Proteomes" id="UP001162501">
    <property type="component" value="Chromosome 1"/>
</dbReference>
<reference evidence="1" key="2">
    <citation type="submission" date="2025-03" db="EMBL/GenBank/DDBJ databases">
        <authorList>
            <consortium name="ELIXIR-Norway"/>
            <consortium name="Elixir Norway"/>
        </authorList>
    </citation>
    <scope>NUCLEOTIDE SEQUENCE</scope>
</reference>
<reference evidence="1" key="1">
    <citation type="submission" date="2023-05" db="EMBL/GenBank/DDBJ databases">
        <authorList>
            <consortium name="ELIXIR-Norway"/>
        </authorList>
    </citation>
    <scope>NUCLEOTIDE SEQUENCE</scope>
</reference>
<sequence>MVTQLRCPRRPGGAIGRPELYCDEPPAPAPATKDAPRAPAGKAAALFPLTPALPSPPRPLGAGAQTERPQVASLASALAGT</sequence>
<accession>A0AC59Y1T7</accession>
<protein>
    <submittedName>
        <fullName evidence="1">Uncharacterized protein</fullName>
    </submittedName>
</protein>
<evidence type="ECO:0000313" key="1">
    <source>
        <dbReference type="EMBL" id="CAM9301799.1"/>
    </source>
</evidence>
<organism evidence="1 2">
    <name type="scientific">Rangifer tarandus platyrhynchus</name>
    <name type="common">Svalbard reindeer</name>
    <dbReference type="NCBI Taxonomy" id="3082113"/>
    <lineage>
        <taxon>Eukaryota</taxon>
        <taxon>Metazoa</taxon>
        <taxon>Chordata</taxon>
        <taxon>Craniata</taxon>
        <taxon>Vertebrata</taxon>
        <taxon>Euteleostomi</taxon>
        <taxon>Mammalia</taxon>
        <taxon>Eutheria</taxon>
        <taxon>Laurasiatheria</taxon>
        <taxon>Artiodactyla</taxon>
        <taxon>Ruminantia</taxon>
        <taxon>Pecora</taxon>
        <taxon>Cervidae</taxon>
        <taxon>Odocoileinae</taxon>
        <taxon>Rangifer</taxon>
    </lineage>
</organism>